<dbReference type="EMBL" id="ASGP02000005">
    <property type="protein sequence ID" value="KAH9506127.1"/>
    <property type="molecule type" value="Genomic_DNA"/>
</dbReference>
<dbReference type="PANTHER" id="PTHR28664">
    <property type="entry name" value="TIGHT JUNCTION-ASSOCIATED PROTEIN 1"/>
    <property type="match status" value="1"/>
</dbReference>
<keyword evidence="3" id="KW-0472">Membrane</keyword>
<feature type="coiled-coil region" evidence="4">
    <location>
        <begin position="30"/>
        <end position="57"/>
    </location>
</feature>
<keyword evidence="4" id="KW-0175">Coiled coil</keyword>
<protein>
    <submittedName>
        <fullName evidence="6">Golgi organization</fullName>
    </submittedName>
</protein>
<evidence type="ECO:0000256" key="2">
    <source>
        <dbReference type="ARBA" id="ARBA00022553"/>
    </source>
</evidence>
<feature type="region of interest" description="Disordered" evidence="5">
    <location>
        <begin position="184"/>
        <end position="226"/>
    </location>
</feature>
<evidence type="ECO:0000256" key="4">
    <source>
        <dbReference type="SAM" id="Coils"/>
    </source>
</evidence>
<proteinExistence type="predicted"/>
<dbReference type="Proteomes" id="UP000790347">
    <property type="component" value="Unassembled WGS sequence"/>
</dbReference>
<feature type="compositionally biased region" description="Polar residues" evidence="5">
    <location>
        <begin position="185"/>
        <end position="194"/>
    </location>
</feature>
<dbReference type="GO" id="GO:0016020">
    <property type="term" value="C:membrane"/>
    <property type="evidence" value="ECO:0007669"/>
    <property type="project" value="UniProtKB-SubCell"/>
</dbReference>
<gene>
    <name evidence="6" type="primary">TJAP1</name>
    <name evidence="6" type="ORF">DERF_010871</name>
</gene>
<dbReference type="PANTHER" id="PTHR28664:SF4">
    <property type="entry name" value="TIGHT JUNCTION-ASSOCIATED PROTEIN 1"/>
    <property type="match status" value="1"/>
</dbReference>
<feature type="compositionally biased region" description="Polar residues" evidence="5">
    <location>
        <begin position="205"/>
        <end position="226"/>
    </location>
</feature>
<reference evidence="6" key="2">
    <citation type="journal article" date="2022" name="Res Sq">
        <title>Comparative Genomics Reveals Insights into the Divergent Evolution of Astigmatic Mites and Household Pest Adaptations.</title>
        <authorList>
            <person name="Xiong Q."/>
            <person name="Wan A.T.-Y."/>
            <person name="Liu X.-Y."/>
            <person name="Fung C.S.-H."/>
            <person name="Xiao X."/>
            <person name="Malainual N."/>
            <person name="Hou J."/>
            <person name="Wang L."/>
            <person name="Wang M."/>
            <person name="Yang K."/>
            <person name="Cui Y."/>
            <person name="Leung E."/>
            <person name="Nong W."/>
            <person name="Shin S.-K."/>
            <person name="Au S."/>
            <person name="Jeong K.Y."/>
            <person name="Chew F.T."/>
            <person name="Hui J."/>
            <person name="Leung T.F."/>
            <person name="Tungtrongchitr A."/>
            <person name="Zhong N."/>
            <person name="Liu Z."/>
            <person name="Tsui S."/>
        </authorList>
    </citation>
    <scope>NUCLEOTIDE SEQUENCE</scope>
    <source>
        <strain evidence="6">Derf</strain>
        <tissue evidence="6">Whole organism</tissue>
    </source>
</reference>
<dbReference type="InterPro" id="IPR043441">
    <property type="entry name" value="Tjap1/BEGAIN"/>
</dbReference>
<accession>A0A922HTW0</accession>
<evidence type="ECO:0000313" key="7">
    <source>
        <dbReference type="Proteomes" id="UP000790347"/>
    </source>
</evidence>
<name>A0A922HTW0_DERFA</name>
<keyword evidence="2" id="KW-0597">Phosphoprotein</keyword>
<reference evidence="6" key="1">
    <citation type="submission" date="2013-05" db="EMBL/GenBank/DDBJ databases">
        <authorList>
            <person name="Yim A.K.Y."/>
            <person name="Chan T.F."/>
            <person name="Ji K.M."/>
            <person name="Liu X.Y."/>
            <person name="Zhou J.W."/>
            <person name="Li R.Q."/>
            <person name="Yang K.Y."/>
            <person name="Li J."/>
            <person name="Li M."/>
            <person name="Law P.T.W."/>
            <person name="Wu Y.L."/>
            <person name="Cai Z.L."/>
            <person name="Qin H."/>
            <person name="Bao Y."/>
            <person name="Leung R.K.K."/>
            <person name="Ng P.K.S."/>
            <person name="Zou J."/>
            <person name="Zhong X.J."/>
            <person name="Ran P.X."/>
            <person name="Zhong N.S."/>
            <person name="Liu Z.G."/>
            <person name="Tsui S.K.W."/>
        </authorList>
    </citation>
    <scope>NUCLEOTIDE SEQUENCE</scope>
    <source>
        <strain evidence="6">Derf</strain>
        <tissue evidence="6">Whole organism</tissue>
    </source>
</reference>
<comment type="caution">
    <text evidence="6">The sequence shown here is derived from an EMBL/GenBank/DDBJ whole genome shotgun (WGS) entry which is preliminary data.</text>
</comment>
<comment type="subcellular location">
    <subcellularLocation>
        <location evidence="1">Membrane</location>
        <topology evidence="1">Peripheral membrane protein</topology>
    </subcellularLocation>
</comment>
<organism evidence="6 7">
    <name type="scientific">Dermatophagoides farinae</name>
    <name type="common">American house dust mite</name>
    <dbReference type="NCBI Taxonomy" id="6954"/>
    <lineage>
        <taxon>Eukaryota</taxon>
        <taxon>Metazoa</taxon>
        <taxon>Ecdysozoa</taxon>
        <taxon>Arthropoda</taxon>
        <taxon>Chelicerata</taxon>
        <taxon>Arachnida</taxon>
        <taxon>Acari</taxon>
        <taxon>Acariformes</taxon>
        <taxon>Sarcoptiformes</taxon>
        <taxon>Astigmata</taxon>
        <taxon>Psoroptidia</taxon>
        <taxon>Analgoidea</taxon>
        <taxon>Pyroglyphidae</taxon>
        <taxon>Dermatophagoidinae</taxon>
        <taxon>Dermatophagoides</taxon>
    </lineage>
</organism>
<dbReference type="AlphaFoldDB" id="A0A922HTW0"/>
<evidence type="ECO:0000256" key="3">
    <source>
        <dbReference type="ARBA" id="ARBA00023136"/>
    </source>
</evidence>
<evidence type="ECO:0000256" key="5">
    <source>
        <dbReference type="SAM" id="MobiDB-lite"/>
    </source>
</evidence>
<keyword evidence="7" id="KW-1185">Reference proteome</keyword>
<evidence type="ECO:0000256" key="1">
    <source>
        <dbReference type="ARBA" id="ARBA00004170"/>
    </source>
</evidence>
<sequence>MMSRNSSRNCLDNQCQECGCHCDSCVNNNSIHLHQEIESLKERLKEREKQIVTMECQILSHAKQYPNGEMQALRDNIYHWNDKYNRLLENYRRLQKVNQGLEDKLLRVADCFETERIHMNQNNEQLTQRLDEANASLMLVKQQNQQYRNDYDLIIRMIQQQPSTMINIESFPNDFQSRYQKHLNNHNQNGNVKTVNHHDDDDEQQQINGSGDDTNNQPSESSNTLSPAQAIRLSQILAKQQQNICSNCKTNMDNQPELIRPPPEQNMTIGNYNSFIMEMSNSGSKTSSFIDDNNRTIII</sequence>
<evidence type="ECO:0000313" key="6">
    <source>
        <dbReference type="EMBL" id="KAH9506127.1"/>
    </source>
</evidence>
<feature type="coiled-coil region" evidence="4">
    <location>
        <begin position="84"/>
        <end position="150"/>
    </location>
</feature>